<name>A0A653CF19_CALMS</name>
<keyword evidence="2" id="KW-1185">Reference proteome</keyword>
<proteinExistence type="predicted"/>
<protein>
    <submittedName>
        <fullName evidence="1">Uncharacterized protein</fullName>
    </submittedName>
</protein>
<reference evidence="1 2" key="1">
    <citation type="submission" date="2019-01" db="EMBL/GenBank/DDBJ databases">
        <authorList>
            <person name="Sayadi A."/>
        </authorList>
    </citation>
    <scope>NUCLEOTIDE SEQUENCE [LARGE SCALE GENOMIC DNA]</scope>
</reference>
<dbReference type="OrthoDB" id="6724911at2759"/>
<gene>
    <name evidence="1" type="ORF">CALMAC_LOCUS8568</name>
</gene>
<dbReference type="AlphaFoldDB" id="A0A653CF19"/>
<dbReference type="EMBL" id="CAACVG010007664">
    <property type="protein sequence ID" value="VEN46501.1"/>
    <property type="molecule type" value="Genomic_DNA"/>
</dbReference>
<accession>A0A653CF19</accession>
<evidence type="ECO:0000313" key="2">
    <source>
        <dbReference type="Proteomes" id="UP000410492"/>
    </source>
</evidence>
<sequence>MTFNYLGIDITSDRKNKYMSTESKIKVYKTTMRPILTYAAETRAD</sequence>
<organism evidence="1 2">
    <name type="scientific">Callosobruchus maculatus</name>
    <name type="common">Southern cowpea weevil</name>
    <name type="synonym">Pulse bruchid</name>
    <dbReference type="NCBI Taxonomy" id="64391"/>
    <lineage>
        <taxon>Eukaryota</taxon>
        <taxon>Metazoa</taxon>
        <taxon>Ecdysozoa</taxon>
        <taxon>Arthropoda</taxon>
        <taxon>Hexapoda</taxon>
        <taxon>Insecta</taxon>
        <taxon>Pterygota</taxon>
        <taxon>Neoptera</taxon>
        <taxon>Endopterygota</taxon>
        <taxon>Coleoptera</taxon>
        <taxon>Polyphaga</taxon>
        <taxon>Cucujiformia</taxon>
        <taxon>Chrysomeloidea</taxon>
        <taxon>Chrysomelidae</taxon>
        <taxon>Bruchinae</taxon>
        <taxon>Bruchini</taxon>
        <taxon>Callosobruchus</taxon>
    </lineage>
</organism>
<dbReference type="Proteomes" id="UP000410492">
    <property type="component" value="Unassembled WGS sequence"/>
</dbReference>
<evidence type="ECO:0000313" key="1">
    <source>
        <dbReference type="EMBL" id="VEN46501.1"/>
    </source>
</evidence>
<feature type="non-terminal residue" evidence="1">
    <location>
        <position position="45"/>
    </location>
</feature>